<keyword evidence="3" id="KW-0067">ATP-binding</keyword>
<keyword evidence="1" id="KW-0418">Kinase</keyword>
<dbReference type="GO" id="GO:0005524">
    <property type="term" value="F:ATP binding"/>
    <property type="evidence" value="ECO:0007669"/>
    <property type="project" value="UniProtKB-KW"/>
</dbReference>
<name>A0AA88XCL4_9ASTE</name>
<evidence type="ECO:0000256" key="1">
    <source>
        <dbReference type="ARBA" id="ARBA00022527"/>
    </source>
</evidence>
<dbReference type="EMBL" id="JAVXUP010000047">
    <property type="protein sequence ID" value="KAK3040868.1"/>
    <property type="molecule type" value="Genomic_DNA"/>
</dbReference>
<evidence type="ECO:0000313" key="4">
    <source>
        <dbReference type="EMBL" id="KAK3040868.1"/>
    </source>
</evidence>
<keyword evidence="5" id="KW-1185">Reference proteome</keyword>
<proteinExistence type="predicted"/>
<organism evidence="4 5">
    <name type="scientific">Escallonia herrerae</name>
    <dbReference type="NCBI Taxonomy" id="1293975"/>
    <lineage>
        <taxon>Eukaryota</taxon>
        <taxon>Viridiplantae</taxon>
        <taxon>Streptophyta</taxon>
        <taxon>Embryophyta</taxon>
        <taxon>Tracheophyta</taxon>
        <taxon>Spermatophyta</taxon>
        <taxon>Magnoliopsida</taxon>
        <taxon>eudicotyledons</taxon>
        <taxon>Gunneridae</taxon>
        <taxon>Pentapetalae</taxon>
        <taxon>asterids</taxon>
        <taxon>campanulids</taxon>
        <taxon>Escalloniales</taxon>
        <taxon>Escalloniaceae</taxon>
        <taxon>Escallonia</taxon>
    </lineage>
</organism>
<evidence type="ECO:0000313" key="5">
    <source>
        <dbReference type="Proteomes" id="UP001188597"/>
    </source>
</evidence>
<keyword evidence="1" id="KW-0723">Serine/threonine-protein kinase</keyword>
<dbReference type="InterPro" id="IPR011009">
    <property type="entry name" value="Kinase-like_dom_sf"/>
</dbReference>
<gene>
    <name evidence="4" type="ORF">RJ639_029212</name>
</gene>
<dbReference type="Gene3D" id="3.30.200.20">
    <property type="entry name" value="Phosphorylase Kinase, domain 1"/>
    <property type="match status" value="1"/>
</dbReference>
<evidence type="ECO:0008006" key="6">
    <source>
        <dbReference type="Google" id="ProtNLM"/>
    </source>
</evidence>
<evidence type="ECO:0000256" key="2">
    <source>
        <dbReference type="ARBA" id="ARBA00022741"/>
    </source>
</evidence>
<dbReference type="SUPFAM" id="SSF56112">
    <property type="entry name" value="Protein kinase-like (PK-like)"/>
    <property type="match status" value="1"/>
</dbReference>
<dbReference type="Proteomes" id="UP001188597">
    <property type="component" value="Unassembled WGS sequence"/>
</dbReference>
<evidence type="ECO:0000256" key="3">
    <source>
        <dbReference type="ARBA" id="ARBA00022840"/>
    </source>
</evidence>
<sequence>MSFPNPLEFSQADLAEFTNNFHGGNLIGPTQFGKLYRGKINARDVTVKIWDGGRCGEQEEMLLLRDSNVNHHPSLPKLIGYCIQDQMKGLLYDLNPRGSLHNLSTEANPYIVLCIDAEHILLDQESNPVVVEFGLMRGGTLGQLSPFKELIPMSPGYCDIYYARTDSDSRVAHRSAVGISLLGWTAQGVGWVAHCDVFSYGIIILGLISKRVVDKEKLGKD</sequence>
<protein>
    <recommendedName>
        <fullName evidence="6">Protein kinase domain-containing protein</fullName>
    </recommendedName>
</protein>
<keyword evidence="2" id="KW-0547">Nucleotide-binding</keyword>
<accession>A0AA88XCL4</accession>
<keyword evidence="1" id="KW-0808">Transferase</keyword>
<reference evidence="4" key="1">
    <citation type="submission" date="2022-12" db="EMBL/GenBank/DDBJ databases">
        <title>Draft genome assemblies for two species of Escallonia (Escalloniales).</title>
        <authorList>
            <person name="Chanderbali A."/>
            <person name="Dervinis C."/>
            <person name="Anghel I."/>
            <person name="Soltis D."/>
            <person name="Soltis P."/>
            <person name="Zapata F."/>
        </authorList>
    </citation>
    <scope>NUCLEOTIDE SEQUENCE</scope>
    <source>
        <strain evidence="4">UCBG64.0493</strain>
        <tissue evidence="4">Leaf</tissue>
    </source>
</reference>
<comment type="caution">
    <text evidence="4">The sequence shown here is derived from an EMBL/GenBank/DDBJ whole genome shotgun (WGS) entry which is preliminary data.</text>
</comment>
<dbReference type="AlphaFoldDB" id="A0AA88XCL4"/>
<dbReference type="PANTHER" id="PTHR47989:SF47">
    <property type="entry name" value="SERINE_THREONINE-PROTEIN KINASE PBL28-RELATED"/>
    <property type="match status" value="1"/>
</dbReference>
<dbReference type="GO" id="GO:0004674">
    <property type="term" value="F:protein serine/threonine kinase activity"/>
    <property type="evidence" value="ECO:0007669"/>
    <property type="project" value="UniProtKB-KW"/>
</dbReference>
<dbReference type="PANTHER" id="PTHR47989">
    <property type="entry name" value="OS01G0750732 PROTEIN"/>
    <property type="match status" value="1"/>
</dbReference>